<gene>
    <name evidence="4" type="ORF">TRFO_32078</name>
</gene>
<dbReference type="Proteomes" id="UP000179807">
    <property type="component" value="Unassembled WGS sequence"/>
</dbReference>
<proteinExistence type="predicted"/>
<name>A0A1J4JUJ5_9EUKA</name>
<dbReference type="RefSeq" id="XP_068354326.1">
    <property type="nucleotide sequence ID" value="XM_068508297.1"/>
</dbReference>
<dbReference type="InterPro" id="IPR004827">
    <property type="entry name" value="bZIP"/>
</dbReference>
<feature type="domain" description="BZIP" evidence="3">
    <location>
        <begin position="70"/>
        <end position="133"/>
    </location>
</feature>
<dbReference type="GeneID" id="94843001"/>
<keyword evidence="1" id="KW-0175">Coiled coil</keyword>
<dbReference type="SUPFAM" id="SSF57959">
    <property type="entry name" value="Leucine zipper domain"/>
    <property type="match status" value="1"/>
</dbReference>
<protein>
    <recommendedName>
        <fullName evidence="3">BZIP domain-containing protein</fullName>
    </recommendedName>
</protein>
<dbReference type="PROSITE" id="PS50217">
    <property type="entry name" value="BZIP"/>
    <property type="match status" value="1"/>
</dbReference>
<dbReference type="CDD" id="cd14686">
    <property type="entry name" value="bZIP"/>
    <property type="match status" value="1"/>
</dbReference>
<evidence type="ECO:0000259" key="3">
    <source>
        <dbReference type="PROSITE" id="PS50217"/>
    </source>
</evidence>
<evidence type="ECO:0000313" key="5">
    <source>
        <dbReference type="Proteomes" id="UP000179807"/>
    </source>
</evidence>
<evidence type="ECO:0000256" key="1">
    <source>
        <dbReference type="SAM" id="Coils"/>
    </source>
</evidence>
<dbReference type="EMBL" id="MLAK01000924">
    <property type="protein sequence ID" value="OHT01190.1"/>
    <property type="molecule type" value="Genomic_DNA"/>
</dbReference>
<dbReference type="GO" id="GO:0003700">
    <property type="term" value="F:DNA-binding transcription factor activity"/>
    <property type="evidence" value="ECO:0007669"/>
    <property type="project" value="InterPro"/>
</dbReference>
<dbReference type="OrthoDB" id="295274at2759"/>
<reference evidence="4" key="1">
    <citation type="submission" date="2016-10" db="EMBL/GenBank/DDBJ databases">
        <authorList>
            <person name="Benchimol M."/>
            <person name="Almeida L.G."/>
            <person name="Vasconcelos A.T."/>
            <person name="Perreira-Neves A."/>
            <person name="Rosa I.A."/>
            <person name="Tasca T."/>
            <person name="Bogo M.R."/>
            <person name="de Souza W."/>
        </authorList>
    </citation>
    <scope>NUCLEOTIDE SEQUENCE [LARGE SCALE GENOMIC DNA]</scope>
    <source>
        <strain evidence="4">K</strain>
    </source>
</reference>
<feature type="compositionally biased region" description="Polar residues" evidence="2">
    <location>
        <begin position="156"/>
        <end position="173"/>
    </location>
</feature>
<dbReference type="Gene3D" id="1.20.5.170">
    <property type="match status" value="1"/>
</dbReference>
<accession>A0A1J4JUJ5</accession>
<dbReference type="InterPro" id="IPR046347">
    <property type="entry name" value="bZIP_sf"/>
</dbReference>
<organism evidence="4 5">
    <name type="scientific">Tritrichomonas foetus</name>
    <dbReference type="NCBI Taxonomy" id="1144522"/>
    <lineage>
        <taxon>Eukaryota</taxon>
        <taxon>Metamonada</taxon>
        <taxon>Parabasalia</taxon>
        <taxon>Tritrichomonadida</taxon>
        <taxon>Tritrichomonadidae</taxon>
        <taxon>Tritrichomonas</taxon>
    </lineage>
</organism>
<sequence length="182" mass="21098">MLNGLISNYDQRKNPKALFFNDIFKIFEMQMNFHQNPAFIPINTQAYQQQQQQPGGFVYINPNPQIHKEKSNHEDLKARNRIAAKKWRDKKDEALATLESANDELRKEALQLRNVVLSLKTETQVLENELRYFQSFMSRIMNKTPNKPNLPLPPIDSNSKSTPPLSNPQNPTVSLPPPLIRF</sequence>
<feature type="coiled-coil region" evidence="1">
    <location>
        <begin position="84"/>
        <end position="122"/>
    </location>
</feature>
<dbReference type="VEuPathDB" id="TrichDB:TRFO_32078"/>
<evidence type="ECO:0000256" key="2">
    <source>
        <dbReference type="SAM" id="MobiDB-lite"/>
    </source>
</evidence>
<evidence type="ECO:0000313" key="4">
    <source>
        <dbReference type="EMBL" id="OHT01190.1"/>
    </source>
</evidence>
<dbReference type="PROSITE" id="PS00036">
    <property type="entry name" value="BZIP_BASIC"/>
    <property type="match status" value="1"/>
</dbReference>
<feature type="region of interest" description="Disordered" evidence="2">
    <location>
        <begin position="144"/>
        <end position="182"/>
    </location>
</feature>
<keyword evidence="5" id="KW-1185">Reference proteome</keyword>
<dbReference type="AlphaFoldDB" id="A0A1J4JUJ5"/>
<comment type="caution">
    <text evidence="4">The sequence shown here is derived from an EMBL/GenBank/DDBJ whole genome shotgun (WGS) entry which is preliminary data.</text>
</comment>